<dbReference type="AlphaFoldDB" id="X6MMM8"/>
<evidence type="ECO:0000256" key="1">
    <source>
        <dbReference type="ARBA" id="ARBA00004141"/>
    </source>
</evidence>
<keyword evidence="5 7" id="KW-0472">Membrane</keyword>
<keyword evidence="3" id="KW-0479">Metal-binding</keyword>
<evidence type="ECO:0000256" key="7">
    <source>
        <dbReference type="SAM" id="Phobius"/>
    </source>
</evidence>
<dbReference type="PANTHER" id="PTHR13407">
    <property type="entry name" value="RNF121 PROTEIN"/>
    <property type="match status" value="1"/>
</dbReference>
<dbReference type="GO" id="GO:0061630">
    <property type="term" value="F:ubiquitin protein ligase activity"/>
    <property type="evidence" value="ECO:0007669"/>
    <property type="project" value="TreeGrafter"/>
</dbReference>
<reference evidence="8 9" key="1">
    <citation type="journal article" date="2013" name="Curr. Biol.">
        <title>The Genome of the Foraminiferan Reticulomyxa filosa.</title>
        <authorList>
            <person name="Glockner G."/>
            <person name="Hulsmann N."/>
            <person name="Schleicher M."/>
            <person name="Noegel A.A."/>
            <person name="Eichinger L."/>
            <person name="Gallinger C."/>
            <person name="Pawlowski J."/>
            <person name="Sierra R."/>
            <person name="Euteneuer U."/>
            <person name="Pillet L."/>
            <person name="Moustafa A."/>
            <person name="Platzer M."/>
            <person name="Groth M."/>
            <person name="Szafranski K."/>
            <person name="Schliwa M."/>
        </authorList>
    </citation>
    <scope>NUCLEOTIDE SEQUENCE [LARGE SCALE GENOMIC DNA]</scope>
</reference>
<accession>X6MMM8</accession>
<keyword evidence="2 7" id="KW-0812">Transmembrane</keyword>
<comment type="subcellular location">
    <subcellularLocation>
        <location evidence="1">Membrane</location>
        <topology evidence="1">Multi-pass membrane protein</topology>
    </subcellularLocation>
</comment>
<evidence type="ECO:0000256" key="4">
    <source>
        <dbReference type="ARBA" id="ARBA00022989"/>
    </source>
</evidence>
<keyword evidence="9" id="KW-1185">Reference proteome</keyword>
<comment type="caution">
    <text evidence="8">The sequence shown here is derived from an EMBL/GenBank/DDBJ whole genome shotgun (WGS) entry which is preliminary data.</text>
</comment>
<protein>
    <submittedName>
        <fullName evidence="8">Putative RING finger protein</fullName>
    </submittedName>
</protein>
<dbReference type="EMBL" id="ASPP01019851">
    <property type="protein sequence ID" value="ETO14697.1"/>
    <property type="molecule type" value="Genomic_DNA"/>
</dbReference>
<feature type="transmembrane region" description="Helical" evidence="7">
    <location>
        <begin position="88"/>
        <end position="106"/>
    </location>
</feature>
<dbReference type="Proteomes" id="UP000023152">
    <property type="component" value="Unassembled WGS sequence"/>
</dbReference>
<feature type="compositionally biased region" description="Polar residues" evidence="6">
    <location>
        <begin position="208"/>
        <end position="220"/>
    </location>
</feature>
<evidence type="ECO:0000313" key="9">
    <source>
        <dbReference type="Proteomes" id="UP000023152"/>
    </source>
</evidence>
<keyword evidence="4 7" id="KW-1133">Transmembrane helix</keyword>
<evidence type="ECO:0000256" key="5">
    <source>
        <dbReference type="ARBA" id="ARBA00023136"/>
    </source>
</evidence>
<dbReference type="PANTHER" id="PTHR13407:SF0">
    <property type="entry name" value="FI05221P"/>
    <property type="match status" value="1"/>
</dbReference>
<dbReference type="GO" id="GO:0000139">
    <property type="term" value="C:Golgi membrane"/>
    <property type="evidence" value="ECO:0007669"/>
    <property type="project" value="TreeGrafter"/>
</dbReference>
<dbReference type="GO" id="GO:0036503">
    <property type="term" value="P:ERAD pathway"/>
    <property type="evidence" value="ECO:0007669"/>
    <property type="project" value="TreeGrafter"/>
</dbReference>
<proteinExistence type="predicted"/>
<evidence type="ECO:0000313" key="8">
    <source>
        <dbReference type="EMBL" id="ETO14697.1"/>
    </source>
</evidence>
<sequence>MLLTCLFRLFKKENNGTAQPFLKNEEKSKMLGGYCVLEKKTRAIVFCDRWEVKHRATCINGFIRVTKYVISSQSVGEIIFELNTQKKGLVFFVSLFFPLSSFLFPVQGVPLVITEQSAVELGLMLLFYGLYYGVLSRDTAQLCTKEIANTLGFFVEDGLARKNIPSHICAVCNELLTYRDEVSSQRTTERRGHLLRHLQQRGHPTAASVDTKSDNNTSTTMQVAEQMVEKVASKLGLSKKKCYLKKINKIKKLIHKYNK</sequence>
<evidence type="ECO:0000256" key="6">
    <source>
        <dbReference type="SAM" id="MobiDB-lite"/>
    </source>
</evidence>
<dbReference type="InterPro" id="IPR040176">
    <property type="entry name" value="RNF121/RNF175"/>
</dbReference>
<dbReference type="GO" id="GO:0005789">
    <property type="term" value="C:endoplasmic reticulum membrane"/>
    <property type="evidence" value="ECO:0007669"/>
    <property type="project" value="TreeGrafter"/>
</dbReference>
<evidence type="ECO:0000256" key="2">
    <source>
        <dbReference type="ARBA" id="ARBA00022692"/>
    </source>
</evidence>
<feature type="region of interest" description="Disordered" evidence="6">
    <location>
        <begin position="189"/>
        <end position="220"/>
    </location>
</feature>
<evidence type="ECO:0000256" key="3">
    <source>
        <dbReference type="ARBA" id="ARBA00022723"/>
    </source>
</evidence>
<organism evidence="8 9">
    <name type="scientific">Reticulomyxa filosa</name>
    <dbReference type="NCBI Taxonomy" id="46433"/>
    <lineage>
        <taxon>Eukaryota</taxon>
        <taxon>Sar</taxon>
        <taxon>Rhizaria</taxon>
        <taxon>Retaria</taxon>
        <taxon>Foraminifera</taxon>
        <taxon>Monothalamids</taxon>
        <taxon>Reticulomyxidae</taxon>
        <taxon>Reticulomyxa</taxon>
    </lineage>
</organism>
<dbReference type="GO" id="GO:0046872">
    <property type="term" value="F:metal ion binding"/>
    <property type="evidence" value="ECO:0007669"/>
    <property type="project" value="UniProtKB-KW"/>
</dbReference>
<gene>
    <name evidence="8" type="ORF">RFI_22672</name>
</gene>
<name>X6MMM8_RETFI</name>
<feature type="transmembrane region" description="Helical" evidence="7">
    <location>
        <begin position="118"/>
        <end position="135"/>
    </location>
</feature>